<proteinExistence type="predicted"/>
<sequence>MKILIFLLLSPMVFASTIYITESVEIPLRSSSSNTSEIKRFYKTGTKMKLLERENGWVKVNVNGTIGWMTSRYTTDKEPSYKLLNKLSKKYNKLSIKYTEYKNKLKKTTSLLKDFKSKYYKFKLENAKLRREKIHMEKTYADALILEHKNQKISEKNLQLKSEIQLLKQNMNNSDEQSNRNWFLVGGLVLFLGVILGAILPNLFSRKQNNRF</sequence>
<comment type="subcellular location">
    <subcellularLocation>
        <location evidence="1">Membrane</location>
        <topology evidence="1">Single-pass membrane protein</topology>
    </subcellularLocation>
</comment>
<dbReference type="EMBL" id="FPHJ01000036">
    <property type="protein sequence ID" value="SFV62116.1"/>
    <property type="molecule type" value="Genomic_DNA"/>
</dbReference>
<accession>A0A1W1C8L7</accession>
<dbReference type="GO" id="GO:0016020">
    <property type="term" value="C:membrane"/>
    <property type="evidence" value="ECO:0007669"/>
    <property type="project" value="UniProtKB-SubCell"/>
</dbReference>
<dbReference type="InterPro" id="IPR003646">
    <property type="entry name" value="SH3-like_bac-type"/>
</dbReference>
<feature type="transmembrane region" description="Helical" evidence="7">
    <location>
        <begin position="182"/>
        <end position="204"/>
    </location>
</feature>
<evidence type="ECO:0000256" key="6">
    <source>
        <dbReference type="SAM" id="Coils"/>
    </source>
</evidence>
<dbReference type="AlphaFoldDB" id="A0A1W1C8L7"/>
<feature type="domain" description="SH3b" evidence="8">
    <location>
        <begin position="28"/>
        <end position="73"/>
    </location>
</feature>
<organism evidence="9">
    <name type="scientific">hydrothermal vent metagenome</name>
    <dbReference type="NCBI Taxonomy" id="652676"/>
    <lineage>
        <taxon>unclassified sequences</taxon>
        <taxon>metagenomes</taxon>
        <taxon>ecological metagenomes</taxon>
    </lineage>
</organism>
<keyword evidence="4 7" id="KW-1133">Transmembrane helix</keyword>
<evidence type="ECO:0000259" key="8">
    <source>
        <dbReference type="Pfam" id="PF08239"/>
    </source>
</evidence>
<evidence type="ECO:0000256" key="2">
    <source>
        <dbReference type="ARBA" id="ARBA00022692"/>
    </source>
</evidence>
<dbReference type="Gene3D" id="2.30.30.40">
    <property type="entry name" value="SH3 Domains"/>
    <property type="match status" value="1"/>
</dbReference>
<keyword evidence="6" id="KW-0175">Coiled coil</keyword>
<dbReference type="InterPro" id="IPR016476">
    <property type="entry name" value="SH3_dom_pro"/>
</dbReference>
<dbReference type="Pfam" id="PF08239">
    <property type="entry name" value="SH3_3"/>
    <property type="match status" value="1"/>
</dbReference>
<evidence type="ECO:0000313" key="9">
    <source>
        <dbReference type="EMBL" id="SFV62116.1"/>
    </source>
</evidence>
<reference evidence="9" key="1">
    <citation type="submission" date="2016-10" db="EMBL/GenBank/DDBJ databases">
        <authorList>
            <person name="de Groot N.N."/>
        </authorList>
    </citation>
    <scope>NUCLEOTIDE SEQUENCE</scope>
</reference>
<keyword evidence="3" id="KW-0732">Signal</keyword>
<dbReference type="NCBIfam" id="TIGR04211">
    <property type="entry name" value="SH3_and_anchor"/>
    <property type="match status" value="1"/>
</dbReference>
<protein>
    <recommendedName>
        <fullName evidence="8">SH3b domain-containing protein</fullName>
    </recommendedName>
</protein>
<evidence type="ECO:0000256" key="1">
    <source>
        <dbReference type="ARBA" id="ARBA00004167"/>
    </source>
</evidence>
<evidence type="ECO:0000256" key="4">
    <source>
        <dbReference type="ARBA" id="ARBA00022989"/>
    </source>
</evidence>
<evidence type="ECO:0000256" key="7">
    <source>
        <dbReference type="SAM" id="Phobius"/>
    </source>
</evidence>
<evidence type="ECO:0000256" key="3">
    <source>
        <dbReference type="ARBA" id="ARBA00022729"/>
    </source>
</evidence>
<keyword evidence="5 7" id="KW-0472">Membrane</keyword>
<evidence type="ECO:0000256" key="5">
    <source>
        <dbReference type="ARBA" id="ARBA00023136"/>
    </source>
</evidence>
<feature type="coiled-coil region" evidence="6">
    <location>
        <begin position="150"/>
        <end position="177"/>
    </location>
</feature>
<name>A0A1W1C8L7_9ZZZZ</name>
<keyword evidence="2 7" id="KW-0812">Transmembrane</keyword>
<gene>
    <name evidence="9" type="ORF">MNB_SUP05-5-632</name>
</gene>